<dbReference type="PANTHER" id="PTHR31391:SF164">
    <property type="entry name" value="TF-B3 DOMAIN-CONTAINING PROTEIN"/>
    <property type="match status" value="1"/>
</dbReference>
<dbReference type="Pfam" id="PF02362">
    <property type="entry name" value="B3"/>
    <property type="match status" value="2"/>
</dbReference>
<dbReference type="InterPro" id="IPR003340">
    <property type="entry name" value="B3_DNA-bd"/>
</dbReference>
<keyword evidence="3" id="KW-0238">DNA-binding</keyword>
<dbReference type="SMART" id="SM01019">
    <property type="entry name" value="B3"/>
    <property type="match status" value="2"/>
</dbReference>
<dbReference type="CDD" id="cd10017">
    <property type="entry name" value="B3_DNA"/>
    <property type="match status" value="2"/>
</dbReference>
<organism evidence="7">
    <name type="scientific">Medicago truncatula</name>
    <name type="common">Barrel medic</name>
    <name type="synonym">Medicago tribuloides</name>
    <dbReference type="NCBI Taxonomy" id="3880"/>
    <lineage>
        <taxon>Eukaryota</taxon>
        <taxon>Viridiplantae</taxon>
        <taxon>Streptophyta</taxon>
        <taxon>Embryophyta</taxon>
        <taxon>Tracheophyta</taxon>
        <taxon>Spermatophyta</taxon>
        <taxon>Magnoliopsida</taxon>
        <taxon>eudicotyledons</taxon>
        <taxon>Gunneridae</taxon>
        <taxon>Pentapetalae</taxon>
        <taxon>rosids</taxon>
        <taxon>fabids</taxon>
        <taxon>Fabales</taxon>
        <taxon>Fabaceae</taxon>
        <taxon>Papilionoideae</taxon>
        <taxon>50 kb inversion clade</taxon>
        <taxon>NPAAA clade</taxon>
        <taxon>Hologalegina</taxon>
        <taxon>IRL clade</taxon>
        <taxon>Trifolieae</taxon>
        <taxon>Medicago</taxon>
    </lineage>
</organism>
<evidence type="ECO:0000256" key="2">
    <source>
        <dbReference type="ARBA" id="ARBA00023015"/>
    </source>
</evidence>
<evidence type="ECO:0000256" key="5">
    <source>
        <dbReference type="ARBA" id="ARBA00023242"/>
    </source>
</evidence>
<dbReference type="AlphaFoldDB" id="A0A396JJ02"/>
<comment type="subcellular location">
    <subcellularLocation>
        <location evidence="1">Nucleus</location>
    </subcellularLocation>
</comment>
<dbReference type="Gene3D" id="2.40.330.10">
    <property type="entry name" value="DNA-binding pseudobarrel domain"/>
    <property type="match status" value="2"/>
</dbReference>
<proteinExistence type="predicted"/>
<protein>
    <submittedName>
        <fullName evidence="7">Putative transcription factor B3-Domain family</fullName>
    </submittedName>
</protein>
<evidence type="ECO:0000256" key="4">
    <source>
        <dbReference type="ARBA" id="ARBA00023163"/>
    </source>
</evidence>
<evidence type="ECO:0000259" key="6">
    <source>
        <dbReference type="PROSITE" id="PS50863"/>
    </source>
</evidence>
<gene>
    <name evidence="7" type="ORF">MtrunA17_Chr1g0163151</name>
</gene>
<reference evidence="7" key="1">
    <citation type="journal article" date="2018" name="Nat. Plants">
        <title>Whole-genome landscape of Medicago truncatula symbiotic genes.</title>
        <authorList>
            <person name="Pecrix Y."/>
            <person name="Gamas P."/>
            <person name="Carrere S."/>
        </authorList>
    </citation>
    <scope>NUCLEOTIDE SEQUENCE</scope>
    <source>
        <tissue evidence="7">Leaves</tissue>
    </source>
</reference>
<feature type="domain" description="TF-B3" evidence="6">
    <location>
        <begin position="19"/>
        <end position="116"/>
    </location>
</feature>
<dbReference type="PROSITE" id="PS50863">
    <property type="entry name" value="B3"/>
    <property type="match status" value="2"/>
</dbReference>
<keyword evidence="4" id="KW-0804">Transcription</keyword>
<dbReference type="PANTHER" id="PTHR31391">
    <property type="entry name" value="B3 DOMAIN-CONTAINING PROTEIN OS11G0197600-RELATED"/>
    <property type="match status" value="1"/>
</dbReference>
<dbReference type="Proteomes" id="UP000265566">
    <property type="component" value="Chromosome 1"/>
</dbReference>
<dbReference type="GO" id="GO:0005634">
    <property type="term" value="C:nucleus"/>
    <property type="evidence" value="ECO:0007669"/>
    <property type="project" value="UniProtKB-SubCell"/>
</dbReference>
<evidence type="ECO:0000256" key="1">
    <source>
        <dbReference type="ARBA" id="ARBA00004123"/>
    </source>
</evidence>
<evidence type="ECO:0000256" key="3">
    <source>
        <dbReference type="ARBA" id="ARBA00023125"/>
    </source>
</evidence>
<accession>A0A396JJ02</accession>
<keyword evidence="2" id="KW-0805">Transcription regulation</keyword>
<keyword evidence="5" id="KW-0539">Nucleus</keyword>
<dbReference type="SUPFAM" id="SSF101936">
    <property type="entry name" value="DNA-binding pseudobarrel domain"/>
    <property type="match status" value="2"/>
</dbReference>
<dbReference type="GO" id="GO:0003677">
    <property type="term" value="F:DNA binding"/>
    <property type="evidence" value="ECO:0007669"/>
    <property type="project" value="UniProtKB-KW"/>
</dbReference>
<sequence>MMKKARKYQTSEAVNDNPFFEVIMSHTYANGYFLGIPIEFSREHLKDFNGTATIRVGKDMAVEVSLGYYDTRRNSCVGGGWKIFREKYNLQVDDVCKFEMIQRRPFSFTVTITRARNGPSLTKLPEGRDWKEHNTFKVMVKNRVPTVPKEFMNGGSHENILELKVGGQSWFVKVNYYESVRSCRFSKGWRKFMKACKVEIGDTCLFKLIDERKFVFDVSVIG</sequence>
<feature type="domain" description="TF-B3" evidence="6">
    <location>
        <begin position="130"/>
        <end position="222"/>
    </location>
</feature>
<dbReference type="EMBL" id="PSQE01000001">
    <property type="protein sequence ID" value="RHN78220.1"/>
    <property type="molecule type" value="Genomic_DNA"/>
</dbReference>
<dbReference type="InterPro" id="IPR044837">
    <property type="entry name" value="REM16-like"/>
</dbReference>
<comment type="caution">
    <text evidence="7">The sequence shown here is derived from an EMBL/GenBank/DDBJ whole genome shotgun (WGS) entry which is preliminary data.</text>
</comment>
<name>A0A396JJ02_MEDTR</name>
<dbReference type="InterPro" id="IPR015300">
    <property type="entry name" value="DNA-bd_pseudobarrel_sf"/>
</dbReference>
<dbReference type="Gramene" id="rna1754">
    <property type="protein sequence ID" value="RHN78220.1"/>
    <property type="gene ID" value="gene1754"/>
</dbReference>
<evidence type="ECO:0000313" key="7">
    <source>
        <dbReference type="EMBL" id="RHN78220.1"/>
    </source>
</evidence>